<dbReference type="Proteomes" id="UP001242480">
    <property type="component" value="Unassembled WGS sequence"/>
</dbReference>
<evidence type="ECO:0000256" key="1">
    <source>
        <dbReference type="ARBA" id="ARBA00005104"/>
    </source>
</evidence>
<dbReference type="Gene3D" id="3.40.430.10">
    <property type="entry name" value="Dihydrofolate Reductase, subunit A"/>
    <property type="match status" value="1"/>
</dbReference>
<protein>
    <submittedName>
        <fullName evidence="5">5-amino-6-(5-phosphoribosylamino)uracil reductase</fullName>
        <ecNumber evidence="5">1.1.1.193</ecNumber>
    </submittedName>
</protein>
<keyword evidence="3 5" id="KW-0560">Oxidoreductase</keyword>
<evidence type="ECO:0000313" key="6">
    <source>
        <dbReference type="Proteomes" id="UP001242480"/>
    </source>
</evidence>
<evidence type="ECO:0000313" key="5">
    <source>
        <dbReference type="EMBL" id="MDQ0473196.1"/>
    </source>
</evidence>
<dbReference type="EC" id="1.1.1.193" evidence="5"/>
<dbReference type="PANTHER" id="PTHR38011:SF7">
    <property type="entry name" value="2,5-DIAMINO-6-RIBOSYLAMINO-4(3H)-PYRIMIDINONE 5'-PHOSPHATE REDUCTASE"/>
    <property type="match status" value="1"/>
</dbReference>
<dbReference type="GO" id="GO:0008703">
    <property type="term" value="F:5-amino-6-(5-phosphoribosylamino)uracil reductase activity"/>
    <property type="evidence" value="ECO:0007669"/>
    <property type="project" value="UniProtKB-EC"/>
</dbReference>
<name>A0ABU0JFY9_9HYPH</name>
<dbReference type="SUPFAM" id="SSF53597">
    <property type="entry name" value="Dihydrofolate reductase-like"/>
    <property type="match status" value="1"/>
</dbReference>
<keyword evidence="2" id="KW-0521">NADP</keyword>
<evidence type="ECO:0000256" key="2">
    <source>
        <dbReference type="ARBA" id="ARBA00022857"/>
    </source>
</evidence>
<dbReference type="InterPro" id="IPR024072">
    <property type="entry name" value="DHFR-like_dom_sf"/>
</dbReference>
<feature type="domain" description="Bacterial bifunctional deaminase-reductase C-terminal" evidence="4">
    <location>
        <begin position="3"/>
        <end position="206"/>
    </location>
</feature>
<accession>A0ABU0JFY9</accession>
<reference evidence="5 6" key="1">
    <citation type="submission" date="2023-07" db="EMBL/GenBank/DDBJ databases">
        <title>Genomic Encyclopedia of Type Strains, Phase IV (KMG-IV): sequencing the most valuable type-strain genomes for metagenomic binning, comparative biology and taxonomic classification.</title>
        <authorList>
            <person name="Goeker M."/>
        </authorList>
    </citation>
    <scope>NUCLEOTIDE SEQUENCE [LARGE SCALE GENOMIC DNA]</scope>
    <source>
        <strain evidence="5 6">DSM 19619</strain>
    </source>
</reference>
<proteinExistence type="predicted"/>
<keyword evidence="6" id="KW-1185">Reference proteome</keyword>
<evidence type="ECO:0000256" key="3">
    <source>
        <dbReference type="ARBA" id="ARBA00023002"/>
    </source>
</evidence>
<gene>
    <name evidence="5" type="ORF">QO011_006230</name>
</gene>
<dbReference type="InterPro" id="IPR050765">
    <property type="entry name" value="Riboflavin_Biosynth_HTPR"/>
</dbReference>
<dbReference type="PANTHER" id="PTHR38011">
    <property type="entry name" value="DIHYDROFOLATE REDUCTASE FAMILY PROTEIN (AFU_ORTHOLOGUE AFUA_8G06820)"/>
    <property type="match status" value="1"/>
</dbReference>
<sequence>MRPRIICHMVSSIDGRLLVERWTAPAAGIDRALLHRHYEEVAARLGGEGWIVGRKTMEAYARRTTARPAKAAGPQRRDTHLADRRGRDLAVAIDPHGRLHYGQGHAGGDHIVAVLGEDVPDAYLAELRQDGVSYLFAGPDGHDLPLALDILGEAFGVRTLLLEGGGRINGAFLEQRLIDEISLLVYPGIDGLAGAPSIFDHAGTAGEQPADGQSLRHLATETLAGGTVWLRYGVEAAPTDRLA</sequence>
<comment type="pathway">
    <text evidence="1">Cofactor biosynthesis; riboflavin biosynthesis.</text>
</comment>
<evidence type="ECO:0000259" key="4">
    <source>
        <dbReference type="Pfam" id="PF01872"/>
    </source>
</evidence>
<dbReference type="EMBL" id="JAUSVX010000015">
    <property type="protein sequence ID" value="MDQ0473196.1"/>
    <property type="molecule type" value="Genomic_DNA"/>
</dbReference>
<dbReference type="RefSeq" id="WP_307281131.1">
    <property type="nucleotide sequence ID" value="NZ_JAUSVX010000015.1"/>
</dbReference>
<comment type="caution">
    <text evidence="5">The sequence shown here is derived from an EMBL/GenBank/DDBJ whole genome shotgun (WGS) entry which is preliminary data.</text>
</comment>
<organism evidence="5 6">
    <name type="scientific">Labrys wisconsinensis</name>
    <dbReference type="NCBI Taxonomy" id="425677"/>
    <lineage>
        <taxon>Bacteria</taxon>
        <taxon>Pseudomonadati</taxon>
        <taxon>Pseudomonadota</taxon>
        <taxon>Alphaproteobacteria</taxon>
        <taxon>Hyphomicrobiales</taxon>
        <taxon>Xanthobacteraceae</taxon>
        <taxon>Labrys</taxon>
    </lineage>
</organism>
<dbReference type="Pfam" id="PF01872">
    <property type="entry name" value="RibD_C"/>
    <property type="match status" value="1"/>
</dbReference>
<dbReference type="InterPro" id="IPR002734">
    <property type="entry name" value="RibDG_C"/>
</dbReference>